<evidence type="ECO:0000313" key="6">
    <source>
        <dbReference type="Proteomes" id="UP000298781"/>
    </source>
</evidence>
<dbReference type="PANTHER" id="PTHR43477">
    <property type="entry name" value="DIHYDROANTICAPSIN 7-DEHYDROGENASE"/>
    <property type="match status" value="1"/>
</dbReference>
<dbReference type="SUPFAM" id="SSF51735">
    <property type="entry name" value="NAD(P)-binding Rossmann-fold domains"/>
    <property type="match status" value="1"/>
</dbReference>
<dbReference type="GO" id="GO:0016491">
    <property type="term" value="F:oxidoreductase activity"/>
    <property type="evidence" value="ECO:0007669"/>
    <property type="project" value="UniProtKB-KW"/>
</dbReference>
<dbReference type="InterPro" id="IPR057326">
    <property type="entry name" value="KR_dom"/>
</dbReference>
<dbReference type="Gene3D" id="3.40.50.720">
    <property type="entry name" value="NAD(P)-binding Rossmann-like Domain"/>
    <property type="match status" value="1"/>
</dbReference>
<dbReference type="AlphaFoldDB" id="A0A4D7B3L8"/>
<evidence type="ECO:0000256" key="3">
    <source>
        <dbReference type="ARBA" id="ARBA00023027"/>
    </source>
</evidence>
<comment type="similarity">
    <text evidence="1">Belongs to the short-chain dehydrogenases/reductases (SDR) family.</text>
</comment>
<reference evidence="5 6" key="1">
    <citation type="submission" date="2019-04" db="EMBL/GenBank/DDBJ databases">
        <title>Phreatobacter aquaticus sp. nov.</title>
        <authorList>
            <person name="Choi A."/>
        </authorList>
    </citation>
    <scope>NUCLEOTIDE SEQUENCE [LARGE SCALE GENOMIC DNA]</scope>
    <source>
        <strain evidence="5 6">KCTC 52518</strain>
    </source>
</reference>
<keyword evidence="3" id="KW-0520">NAD</keyword>
<sequence>MDLGLSGKTVLVTGASKGIGLACAEVFAAEGARVIMVARDRARLDEAAADLRTRHQGPIEIFAADLSKGPERDKLWAAQPTIDILVNNAGAIPGGGLLDLTMEQWEEAWSLKVMGYIHLTRLALTTMKERGSGVIVNIIGMAGRSPRYGYLCGATGNAALMAFTGAVGGKSQEWGVRVFGINPAATRTDRIVSLSKQRAQAAFGDENRWEEMLTDLPFGRPIEPAEIANAAAFLASPACGYVSGAVLDVDGGGAFRGA</sequence>
<dbReference type="PANTHER" id="PTHR43477:SF4">
    <property type="entry name" value="DEHYDROGENASE_REDUCTASE SDR FAMILY MEMBER 6"/>
    <property type="match status" value="1"/>
</dbReference>
<keyword evidence="2" id="KW-0560">Oxidoreductase</keyword>
<gene>
    <name evidence="5" type="ORF">E8M01_08130</name>
</gene>
<dbReference type="OrthoDB" id="9804774at2"/>
<dbReference type="KEGG" id="pstg:E8M01_08130"/>
<dbReference type="PRINTS" id="PR00081">
    <property type="entry name" value="GDHRDH"/>
</dbReference>
<dbReference type="InterPro" id="IPR036291">
    <property type="entry name" value="NAD(P)-bd_dom_sf"/>
</dbReference>
<dbReference type="NCBIfam" id="NF004779">
    <property type="entry name" value="PRK06125.1"/>
    <property type="match status" value="1"/>
</dbReference>
<dbReference type="InterPro" id="IPR002347">
    <property type="entry name" value="SDR_fam"/>
</dbReference>
<name>A0A4D7B3L8_9HYPH</name>
<dbReference type="EMBL" id="CP039690">
    <property type="protein sequence ID" value="QCI64216.1"/>
    <property type="molecule type" value="Genomic_DNA"/>
</dbReference>
<feature type="domain" description="Ketoreductase" evidence="4">
    <location>
        <begin position="8"/>
        <end position="212"/>
    </location>
</feature>
<accession>A0A4D7B3L8</accession>
<dbReference type="Proteomes" id="UP000298781">
    <property type="component" value="Chromosome"/>
</dbReference>
<keyword evidence="6" id="KW-1185">Reference proteome</keyword>
<evidence type="ECO:0000313" key="5">
    <source>
        <dbReference type="EMBL" id="QCI64216.1"/>
    </source>
</evidence>
<proteinExistence type="inferred from homology"/>
<dbReference type="SMART" id="SM00822">
    <property type="entry name" value="PKS_KR"/>
    <property type="match status" value="1"/>
</dbReference>
<evidence type="ECO:0000256" key="1">
    <source>
        <dbReference type="ARBA" id="ARBA00006484"/>
    </source>
</evidence>
<protein>
    <submittedName>
        <fullName evidence="5">SDR family oxidoreductase</fullName>
    </submittedName>
</protein>
<dbReference type="RefSeq" id="WP_136959672.1">
    <property type="nucleotide sequence ID" value="NZ_CP039690.1"/>
</dbReference>
<organism evidence="5 6">
    <name type="scientific">Phreatobacter stygius</name>
    <dbReference type="NCBI Taxonomy" id="1940610"/>
    <lineage>
        <taxon>Bacteria</taxon>
        <taxon>Pseudomonadati</taxon>
        <taxon>Pseudomonadota</taxon>
        <taxon>Alphaproteobacteria</taxon>
        <taxon>Hyphomicrobiales</taxon>
        <taxon>Phreatobacteraceae</taxon>
        <taxon>Phreatobacter</taxon>
    </lineage>
</organism>
<evidence type="ECO:0000256" key="2">
    <source>
        <dbReference type="ARBA" id="ARBA00023002"/>
    </source>
</evidence>
<evidence type="ECO:0000259" key="4">
    <source>
        <dbReference type="SMART" id="SM00822"/>
    </source>
</evidence>
<dbReference type="Pfam" id="PF00106">
    <property type="entry name" value="adh_short"/>
    <property type="match status" value="1"/>
</dbReference>
<dbReference type="InterPro" id="IPR051122">
    <property type="entry name" value="SDR_DHRS6-like"/>
</dbReference>